<evidence type="ECO:0000256" key="1">
    <source>
        <dbReference type="SAM" id="Phobius"/>
    </source>
</evidence>
<gene>
    <name evidence="2" type="ORF">FC34_GL001150</name>
</gene>
<dbReference type="EMBL" id="AYZQ01000002">
    <property type="protein sequence ID" value="KRM72166.1"/>
    <property type="molecule type" value="Genomic_DNA"/>
</dbReference>
<organism evidence="2 3">
    <name type="scientific">Lacticaseibacillus brantae DSM 23927</name>
    <dbReference type="NCBI Taxonomy" id="1423727"/>
    <lineage>
        <taxon>Bacteria</taxon>
        <taxon>Bacillati</taxon>
        <taxon>Bacillota</taxon>
        <taxon>Bacilli</taxon>
        <taxon>Lactobacillales</taxon>
        <taxon>Lactobacillaceae</taxon>
        <taxon>Lacticaseibacillus</taxon>
    </lineage>
</organism>
<dbReference type="RefSeq" id="WP_157052247.1">
    <property type="nucleotide sequence ID" value="NZ_AYZQ01000002.1"/>
</dbReference>
<name>A0A0R2B7T3_9LACO</name>
<dbReference type="PATRIC" id="fig|1423727.3.peg.1167"/>
<evidence type="ECO:0000313" key="3">
    <source>
        <dbReference type="Proteomes" id="UP000051672"/>
    </source>
</evidence>
<dbReference type="AlphaFoldDB" id="A0A0R2B7T3"/>
<proteinExistence type="predicted"/>
<keyword evidence="3" id="KW-1185">Reference proteome</keyword>
<keyword evidence="1" id="KW-0812">Transmembrane</keyword>
<evidence type="ECO:0000313" key="2">
    <source>
        <dbReference type="EMBL" id="KRM72166.1"/>
    </source>
</evidence>
<reference evidence="2 3" key="1">
    <citation type="journal article" date="2015" name="Genome Announc.">
        <title>Expanding the biotechnology potential of lactobacilli through comparative genomics of 213 strains and associated genera.</title>
        <authorList>
            <person name="Sun Z."/>
            <person name="Harris H.M."/>
            <person name="McCann A."/>
            <person name="Guo C."/>
            <person name="Argimon S."/>
            <person name="Zhang W."/>
            <person name="Yang X."/>
            <person name="Jeffery I.B."/>
            <person name="Cooney J.C."/>
            <person name="Kagawa T.F."/>
            <person name="Liu W."/>
            <person name="Song Y."/>
            <person name="Salvetti E."/>
            <person name="Wrobel A."/>
            <person name="Rasinkangas P."/>
            <person name="Parkhill J."/>
            <person name="Rea M.C."/>
            <person name="O'Sullivan O."/>
            <person name="Ritari J."/>
            <person name="Douillard F.P."/>
            <person name="Paul Ross R."/>
            <person name="Yang R."/>
            <person name="Briner A.E."/>
            <person name="Felis G.E."/>
            <person name="de Vos W.M."/>
            <person name="Barrangou R."/>
            <person name="Klaenhammer T.R."/>
            <person name="Caufield P.W."/>
            <person name="Cui Y."/>
            <person name="Zhang H."/>
            <person name="O'Toole P.W."/>
        </authorList>
    </citation>
    <scope>NUCLEOTIDE SEQUENCE [LARGE SCALE GENOMIC DNA]</scope>
    <source>
        <strain evidence="2 3">DSM 23927</strain>
    </source>
</reference>
<protein>
    <submittedName>
        <fullName evidence="2">Uncharacterized protein</fullName>
    </submittedName>
</protein>
<comment type="caution">
    <text evidence="2">The sequence shown here is derived from an EMBL/GenBank/DDBJ whole genome shotgun (WGS) entry which is preliminary data.</text>
</comment>
<feature type="transmembrane region" description="Helical" evidence="1">
    <location>
        <begin position="29"/>
        <end position="49"/>
    </location>
</feature>
<sequence length="57" mass="6372">MKKLWIFQISVFLGALVLGVGSKYLSNLLIFPSVLLGLIADGLLIYIFIKYVKEALK</sequence>
<accession>A0A0R2B7T3</accession>
<keyword evidence="1" id="KW-1133">Transmembrane helix</keyword>
<dbReference type="Proteomes" id="UP000051672">
    <property type="component" value="Unassembled WGS sequence"/>
</dbReference>
<keyword evidence="1" id="KW-0472">Membrane</keyword>